<protein>
    <submittedName>
        <fullName evidence="5">5-oxoprolinase subunit PxpB</fullName>
        <ecNumber evidence="5">3.5.2.9</ecNumber>
    </submittedName>
</protein>
<dbReference type="Proteomes" id="UP001144341">
    <property type="component" value="Unassembled WGS sequence"/>
</dbReference>
<sequence>MSNSIPNPEFKIHALSEQAVTLSFGNEISESIATKISNFNKLLNNQPFQGFITTVPAYSTLTVYYDLLTVLYSELRGASSFEKVSNYLNNLKNAAENAFSSAINRIILPVYYGGDFGPDIDNVSNFTKLGVQEIIALHSTAVYKVYMIGFVPGFAYLGGMDEQLATPRKSTPRLVVPAGAVGIAGKQTGIYPLETPGGWQIIGQTPSKLFDAGRLQPSLLKAGDEVKFESISLDEFYKLAGKP</sequence>
<feature type="domain" description="Carboxyltransferase" evidence="4">
    <location>
        <begin position="10"/>
        <end position="220"/>
    </location>
</feature>
<dbReference type="PANTHER" id="PTHR34698">
    <property type="entry name" value="5-OXOPROLINASE SUBUNIT B"/>
    <property type="match status" value="1"/>
</dbReference>
<organism evidence="5 6">
    <name type="scientific">Pedobacter rhodius</name>
    <dbReference type="NCBI Taxonomy" id="3004098"/>
    <lineage>
        <taxon>Bacteria</taxon>
        <taxon>Pseudomonadati</taxon>
        <taxon>Bacteroidota</taxon>
        <taxon>Sphingobacteriia</taxon>
        <taxon>Sphingobacteriales</taxon>
        <taxon>Sphingobacteriaceae</taxon>
        <taxon>Pedobacter</taxon>
    </lineage>
</organism>
<proteinExistence type="predicted"/>
<evidence type="ECO:0000256" key="1">
    <source>
        <dbReference type="ARBA" id="ARBA00022741"/>
    </source>
</evidence>
<evidence type="ECO:0000313" key="6">
    <source>
        <dbReference type="Proteomes" id="UP001144341"/>
    </source>
</evidence>
<evidence type="ECO:0000256" key="2">
    <source>
        <dbReference type="ARBA" id="ARBA00022801"/>
    </source>
</evidence>
<keyword evidence="6" id="KW-1185">Reference proteome</keyword>
<evidence type="ECO:0000313" key="5">
    <source>
        <dbReference type="EMBL" id="MCZ4222618.1"/>
    </source>
</evidence>
<dbReference type="Gene3D" id="2.40.100.10">
    <property type="entry name" value="Cyclophilin-like"/>
    <property type="match status" value="1"/>
</dbReference>
<gene>
    <name evidence="5" type="primary">pxpB</name>
    <name evidence="5" type="ORF">O0931_04845</name>
</gene>
<dbReference type="InterPro" id="IPR003833">
    <property type="entry name" value="CT_C_D"/>
</dbReference>
<dbReference type="GO" id="GO:0017168">
    <property type="term" value="F:5-oxoprolinase (ATP-hydrolyzing) activity"/>
    <property type="evidence" value="ECO:0007669"/>
    <property type="project" value="UniProtKB-EC"/>
</dbReference>
<dbReference type="InterPro" id="IPR010016">
    <property type="entry name" value="PxpB"/>
</dbReference>
<dbReference type="EMBL" id="JAPWGL010000001">
    <property type="protein sequence ID" value="MCZ4222618.1"/>
    <property type="molecule type" value="Genomic_DNA"/>
</dbReference>
<dbReference type="EC" id="3.5.2.9" evidence="5"/>
<dbReference type="InterPro" id="IPR029000">
    <property type="entry name" value="Cyclophilin-like_dom_sf"/>
</dbReference>
<comment type="caution">
    <text evidence="5">The sequence shown here is derived from an EMBL/GenBank/DDBJ whole genome shotgun (WGS) entry which is preliminary data.</text>
</comment>
<keyword evidence="1" id="KW-0547">Nucleotide-binding</keyword>
<dbReference type="SMART" id="SM00796">
    <property type="entry name" value="AHS1"/>
    <property type="match status" value="1"/>
</dbReference>
<dbReference type="Pfam" id="PF02682">
    <property type="entry name" value="CT_C_D"/>
    <property type="match status" value="1"/>
</dbReference>
<reference evidence="5" key="1">
    <citation type="submission" date="2022-12" db="EMBL/GenBank/DDBJ databases">
        <title>Genome sequence of SJ11.</title>
        <authorList>
            <person name="Woo H."/>
        </authorList>
    </citation>
    <scope>NUCLEOTIDE SEQUENCE</scope>
    <source>
        <strain evidence="5">SJ11</strain>
    </source>
</reference>
<dbReference type="RefSeq" id="WP_269414418.1">
    <property type="nucleotide sequence ID" value="NZ_JAPWGL010000001.1"/>
</dbReference>
<accession>A0ABT4KUM3</accession>
<dbReference type="SUPFAM" id="SSF160467">
    <property type="entry name" value="PH0987 N-terminal domain-like"/>
    <property type="match status" value="1"/>
</dbReference>
<evidence type="ECO:0000256" key="3">
    <source>
        <dbReference type="ARBA" id="ARBA00022840"/>
    </source>
</evidence>
<dbReference type="SUPFAM" id="SSF50891">
    <property type="entry name" value="Cyclophilin-like"/>
    <property type="match status" value="1"/>
</dbReference>
<dbReference type="PANTHER" id="PTHR34698:SF2">
    <property type="entry name" value="5-OXOPROLINASE SUBUNIT B"/>
    <property type="match status" value="1"/>
</dbReference>
<name>A0ABT4KUM3_9SPHI</name>
<keyword evidence="3" id="KW-0067">ATP-binding</keyword>
<keyword evidence="2 5" id="KW-0378">Hydrolase</keyword>
<dbReference type="NCBIfam" id="TIGR00370">
    <property type="entry name" value="5-oxoprolinase subunit PxpB"/>
    <property type="match status" value="1"/>
</dbReference>
<dbReference type="Gene3D" id="3.30.1360.40">
    <property type="match status" value="1"/>
</dbReference>
<evidence type="ECO:0000259" key="4">
    <source>
        <dbReference type="SMART" id="SM00796"/>
    </source>
</evidence>